<feature type="transmembrane region" description="Helical" evidence="2">
    <location>
        <begin position="95"/>
        <end position="116"/>
    </location>
</feature>
<feature type="transmembrane region" description="Helical" evidence="2">
    <location>
        <begin position="31"/>
        <end position="50"/>
    </location>
</feature>
<feature type="transmembrane region" description="Helical" evidence="2">
    <location>
        <begin position="161"/>
        <end position="181"/>
    </location>
</feature>
<feature type="domain" description="GGDEF" evidence="3">
    <location>
        <begin position="218"/>
        <end position="341"/>
    </location>
</feature>
<evidence type="ECO:0000256" key="1">
    <source>
        <dbReference type="SAM" id="MobiDB-lite"/>
    </source>
</evidence>
<dbReference type="PANTHER" id="PTHR45138:SF9">
    <property type="entry name" value="DIGUANYLATE CYCLASE DGCM-RELATED"/>
    <property type="match status" value="1"/>
</dbReference>
<sequence length="341" mass="35907">MTTEGAGVPSIRTRRPAQRDDHHLTRRRTPFRILAGIQALAAVLCLGFTVAEVQASVSDASLAILAGVLLLLVAVTLWVLPLLPHGTGVDVSLGLGYLLAAGAVVLSPTAEGQVLIGLGLASYVVFAAYFLTSGRLLVSLALAFLLLGLAERSNPQMSSPAVYWMIVAVITGLAILVSGLVRRLRDLALHDDLTGLLNRRGLDLMAPTLVAACARSGVPVTVGLVDLDQFKLYNDTHGHLAGDQRLRDVSAAWQRALRESDLAGRFGGDEFALVLVGSRLADARSLEARVRGQRPAAALPASGGWTAGWAEMGSGEELYAALGRADEALLDAKRSRGANRA</sequence>
<dbReference type="InterPro" id="IPR050469">
    <property type="entry name" value="Diguanylate_Cyclase"/>
</dbReference>
<proteinExistence type="predicted"/>
<feature type="region of interest" description="Disordered" evidence="1">
    <location>
        <begin position="1"/>
        <end position="22"/>
    </location>
</feature>
<dbReference type="SUPFAM" id="SSF55073">
    <property type="entry name" value="Nucleotide cyclase"/>
    <property type="match status" value="1"/>
</dbReference>
<protein>
    <submittedName>
        <fullName evidence="4">Diguanylate cyclase</fullName>
        <ecNumber evidence="4">2.7.7.65</ecNumber>
    </submittedName>
</protein>
<feature type="transmembrane region" description="Helical" evidence="2">
    <location>
        <begin position="123"/>
        <end position="149"/>
    </location>
</feature>
<dbReference type="EC" id="2.7.7.65" evidence="4"/>
<keyword evidence="2" id="KW-0472">Membrane</keyword>
<dbReference type="GO" id="GO:0052621">
    <property type="term" value="F:diguanylate cyclase activity"/>
    <property type="evidence" value="ECO:0007669"/>
    <property type="project" value="UniProtKB-EC"/>
</dbReference>
<keyword evidence="5" id="KW-1185">Reference proteome</keyword>
<evidence type="ECO:0000256" key="2">
    <source>
        <dbReference type="SAM" id="Phobius"/>
    </source>
</evidence>
<dbReference type="Gene3D" id="3.30.70.270">
    <property type="match status" value="1"/>
</dbReference>
<keyword evidence="2" id="KW-1133">Transmembrane helix</keyword>
<dbReference type="Pfam" id="PF00990">
    <property type="entry name" value="GGDEF"/>
    <property type="match status" value="1"/>
</dbReference>
<reference evidence="5" key="1">
    <citation type="journal article" date="2019" name="Int. J. Syst. Evol. Microbiol.">
        <title>The Global Catalogue of Microorganisms (GCM) 10K type strain sequencing project: providing services to taxonomists for standard genome sequencing and annotation.</title>
        <authorList>
            <consortium name="The Broad Institute Genomics Platform"/>
            <consortium name="The Broad Institute Genome Sequencing Center for Infectious Disease"/>
            <person name="Wu L."/>
            <person name="Ma J."/>
        </authorList>
    </citation>
    <scope>NUCLEOTIDE SEQUENCE [LARGE SCALE GENOMIC DNA]</scope>
    <source>
        <strain evidence="5">CGMCC 4.7317</strain>
    </source>
</reference>
<evidence type="ECO:0000313" key="5">
    <source>
        <dbReference type="Proteomes" id="UP001596138"/>
    </source>
</evidence>
<dbReference type="SMART" id="SM00267">
    <property type="entry name" value="GGDEF"/>
    <property type="match status" value="1"/>
</dbReference>
<accession>A0ABW1T103</accession>
<comment type="caution">
    <text evidence="4">The sequence shown here is derived from an EMBL/GenBank/DDBJ whole genome shotgun (WGS) entry which is preliminary data.</text>
</comment>
<evidence type="ECO:0000259" key="3">
    <source>
        <dbReference type="PROSITE" id="PS50887"/>
    </source>
</evidence>
<gene>
    <name evidence="4" type="ORF">ACFQGU_08920</name>
</gene>
<keyword evidence="2" id="KW-0812">Transmembrane</keyword>
<dbReference type="PROSITE" id="PS50887">
    <property type="entry name" value="GGDEF"/>
    <property type="match status" value="1"/>
</dbReference>
<dbReference type="RefSeq" id="WP_386765811.1">
    <property type="nucleotide sequence ID" value="NZ_JBHSTI010000008.1"/>
</dbReference>
<dbReference type="EMBL" id="JBHSTI010000008">
    <property type="protein sequence ID" value="MFC6237999.1"/>
    <property type="molecule type" value="Genomic_DNA"/>
</dbReference>
<dbReference type="InterPro" id="IPR029787">
    <property type="entry name" value="Nucleotide_cyclase"/>
</dbReference>
<dbReference type="Proteomes" id="UP001596138">
    <property type="component" value="Unassembled WGS sequence"/>
</dbReference>
<dbReference type="PANTHER" id="PTHR45138">
    <property type="entry name" value="REGULATORY COMPONENTS OF SENSORY TRANSDUCTION SYSTEM"/>
    <property type="match status" value="1"/>
</dbReference>
<keyword evidence="4" id="KW-0548">Nucleotidyltransferase</keyword>
<dbReference type="NCBIfam" id="TIGR00254">
    <property type="entry name" value="GGDEF"/>
    <property type="match status" value="1"/>
</dbReference>
<dbReference type="CDD" id="cd01949">
    <property type="entry name" value="GGDEF"/>
    <property type="match status" value="1"/>
</dbReference>
<feature type="transmembrane region" description="Helical" evidence="2">
    <location>
        <begin position="62"/>
        <end position="83"/>
    </location>
</feature>
<keyword evidence="4" id="KW-0808">Transferase</keyword>
<dbReference type="InterPro" id="IPR000160">
    <property type="entry name" value="GGDEF_dom"/>
</dbReference>
<name>A0ABW1T103_9ACTN</name>
<organism evidence="4 5">
    <name type="scientific">Longivirga aurantiaca</name>
    <dbReference type="NCBI Taxonomy" id="1837743"/>
    <lineage>
        <taxon>Bacteria</taxon>
        <taxon>Bacillati</taxon>
        <taxon>Actinomycetota</taxon>
        <taxon>Actinomycetes</taxon>
        <taxon>Sporichthyales</taxon>
        <taxon>Sporichthyaceae</taxon>
        <taxon>Longivirga</taxon>
    </lineage>
</organism>
<dbReference type="InterPro" id="IPR043128">
    <property type="entry name" value="Rev_trsase/Diguanyl_cyclase"/>
</dbReference>
<evidence type="ECO:0000313" key="4">
    <source>
        <dbReference type="EMBL" id="MFC6237999.1"/>
    </source>
</evidence>